<comment type="caution">
    <text evidence="8">The sequence shown here is derived from an EMBL/GenBank/DDBJ whole genome shotgun (WGS) entry which is preliminary data.</text>
</comment>
<evidence type="ECO:0000256" key="7">
    <source>
        <dbReference type="RuleBase" id="RU363079"/>
    </source>
</evidence>
<organism evidence="8 9">
    <name type="scientific">Trypanosoma rangeli SC58</name>
    <dbReference type="NCBI Taxonomy" id="429131"/>
    <lineage>
        <taxon>Eukaryota</taxon>
        <taxon>Discoba</taxon>
        <taxon>Euglenozoa</taxon>
        <taxon>Kinetoplastea</taxon>
        <taxon>Metakinetoplastina</taxon>
        <taxon>Trypanosomatida</taxon>
        <taxon>Trypanosomatidae</taxon>
        <taxon>Trypanosoma</taxon>
        <taxon>Herpetosoma</taxon>
    </lineage>
</organism>
<reference evidence="8 9" key="1">
    <citation type="submission" date="2013-07" db="EMBL/GenBank/DDBJ databases">
        <authorList>
            <person name="Stoco P.H."/>
            <person name="Wagner G."/>
            <person name="Gerber A."/>
            <person name="Zaha A."/>
            <person name="Thompson C."/>
            <person name="Bartholomeu D.C."/>
            <person name="Luckemeyer D.D."/>
            <person name="Bahia D."/>
            <person name="Loreto E."/>
            <person name="Prestes E.B."/>
            <person name="Lima F.M."/>
            <person name="Rodrigues-Luiz G."/>
            <person name="Vallejo G.A."/>
            <person name="Filho J.F."/>
            <person name="Monteiro K.M."/>
            <person name="Tyler K.M."/>
            <person name="de Almeida L.G."/>
            <person name="Ortiz M.F."/>
            <person name="Siervo M.A."/>
            <person name="de Moraes M.H."/>
            <person name="Cunha O.L."/>
            <person name="Mendonca-Neto R."/>
            <person name="Silva R."/>
            <person name="Teixeira S.M."/>
            <person name="Murta S.M."/>
            <person name="Sincero T.C."/>
            <person name="Mendes T.A."/>
            <person name="Urmenyi T.P."/>
            <person name="Silva V.G."/>
            <person name="da Rocha W.D."/>
            <person name="Andersson B."/>
            <person name="Romanha A.J."/>
            <person name="Steindel M."/>
            <person name="de Vasconcelos A.T."/>
            <person name="Grisard E.C."/>
        </authorList>
    </citation>
    <scope>NUCLEOTIDE SEQUENCE [LARGE SCALE GENOMIC DNA]</scope>
    <source>
        <strain evidence="8 9">SC58</strain>
    </source>
</reference>
<dbReference type="PANTHER" id="PTHR10766:SF111">
    <property type="entry name" value="TRANSMEMBRANE 9 SUPERFAMILY MEMBER 2"/>
    <property type="match status" value="1"/>
</dbReference>
<keyword evidence="3 7" id="KW-0812">Transmembrane</keyword>
<keyword evidence="6 7" id="KW-0472">Membrane</keyword>
<dbReference type="GO" id="GO:0005737">
    <property type="term" value="C:cytoplasm"/>
    <property type="evidence" value="ECO:0007669"/>
    <property type="project" value="UniProtKB-ARBA"/>
</dbReference>
<dbReference type="InterPro" id="IPR004240">
    <property type="entry name" value="EMP70"/>
</dbReference>
<evidence type="ECO:0000256" key="3">
    <source>
        <dbReference type="ARBA" id="ARBA00022692"/>
    </source>
</evidence>
<evidence type="ECO:0000313" key="9">
    <source>
        <dbReference type="Proteomes" id="UP000031737"/>
    </source>
</evidence>
<comment type="caution">
    <text evidence="7">Lacks conserved residue(s) required for the propagation of feature annotation.</text>
</comment>
<keyword evidence="5 7" id="KW-1133">Transmembrane helix</keyword>
<dbReference type="Proteomes" id="UP000031737">
    <property type="component" value="Unassembled WGS sequence"/>
</dbReference>
<gene>
    <name evidence="8" type="ORF">TRSC58_00074</name>
</gene>
<dbReference type="EMBL" id="AUPL01000074">
    <property type="protein sequence ID" value="ESL12163.1"/>
    <property type="molecule type" value="Genomic_DNA"/>
</dbReference>
<evidence type="ECO:0000256" key="1">
    <source>
        <dbReference type="ARBA" id="ARBA00004141"/>
    </source>
</evidence>
<feature type="transmembrane region" description="Helical" evidence="7">
    <location>
        <begin position="12"/>
        <end position="35"/>
    </location>
</feature>
<dbReference type="PANTHER" id="PTHR10766">
    <property type="entry name" value="TRANSMEMBRANE 9 SUPERFAMILY PROTEIN"/>
    <property type="match status" value="1"/>
</dbReference>
<feature type="transmembrane region" description="Helical" evidence="7">
    <location>
        <begin position="47"/>
        <end position="74"/>
    </location>
</feature>
<proteinExistence type="inferred from homology"/>
<accession>A0A061J9P9</accession>
<dbReference type="Pfam" id="PF02990">
    <property type="entry name" value="EMP70"/>
    <property type="match status" value="1"/>
</dbReference>
<evidence type="ECO:0000256" key="4">
    <source>
        <dbReference type="ARBA" id="ARBA00022729"/>
    </source>
</evidence>
<evidence type="ECO:0000256" key="6">
    <source>
        <dbReference type="ARBA" id="ARBA00023136"/>
    </source>
</evidence>
<name>A0A061J9P9_TRYRA</name>
<dbReference type="OrthoDB" id="1666796at2759"/>
<dbReference type="GO" id="GO:0016020">
    <property type="term" value="C:membrane"/>
    <property type="evidence" value="ECO:0007669"/>
    <property type="project" value="UniProtKB-SubCell"/>
</dbReference>
<evidence type="ECO:0000256" key="2">
    <source>
        <dbReference type="ARBA" id="ARBA00005227"/>
    </source>
</evidence>
<evidence type="ECO:0000313" key="8">
    <source>
        <dbReference type="EMBL" id="ESL12163.1"/>
    </source>
</evidence>
<dbReference type="VEuPathDB" id="TriTrypDB:TRSC58_00074"/>
<dbReference type="AlphaFoldDB" id="A0A061J9P9"/>
<comment type="subcellular location">
    <subcellularLocation>
        <location evidence="1">Membrane</location>
        <topology evidence="1">Multi-pass membrane protein</topology>
    </subcellularLocation>
</comment>
<dbReference type="GO" id="GO:0072657">
    <property type="term" value="P:protein localization to membrane"/>
    <property type="evidence" value="ECO:0007669"/>
    <property type="project" value="TreeGrafter"/>
</dbReference>
<sequence>MLSDEDYQWWWVSFMTSASSGIYFFFYSLVYLFAVLEIRQLLSMVLYCLYTLGVSVLLSVALGTLGFLASALFVRTIYDAIKAD</sequence>
<comment type="similarity">
    <text evidence="2 7">Belongs to the nonaspanin (TM9SF) (TC 9.A.2) family.</text>
</comment>
<keyword evidence="4" id="KW-0732">Signal</keyword>
<protein>
    <recommendedName>
        <fullName evidence="7">Transmembrane 9 superfamily member</fullName>
    </recommendedName>
</protein>
<keyword evidence="9" id="KW-1185">Reference proteome</keyword>
<evidence type="ECO:0000256" key="5">
    <source>
        <dbReference type="ARBA" id="ARBA00022989"/>
    </source>
</evidence>